<dbReference type="PROSITE" id="PS50984">
    <property type="entry name" value="TRUD"/>
    <property type="match status" value="1"/>
</dbReference>
<sequence length="848" mass="95902">MGNIVSTSSTHSEHCPVHANNKRKLSHDEQGSVKRLRAEDQLIDEENEISEERAGITAFVNPELVGFQCIIKNRQEDFLVNEVDLEGNVVHLTSLEKPVIDNKIDKQILDAVEFDARVKEILGSDFASQLRQLLDCPDEKEKIVKVKTEKTNRAKFYRLIEKHLEETLATSCKEGELIVGWPQDGDESRSVFVDFNRVGEYLQFYVYKSGVDTMGAVNIISSATNIPRKRIGYAGTKDARAVTVQAMTMHRVYPSDLFNASESLKERGIYIGNFSFCKTGLVLGDLSGNRFNIVLRDVTGANEEQITKSLQSLKENGFINYFGMQRFGTSTVMTHEIGREIMKKNYEAAAHLILNPREGDRADFNIARNIWQDTGNAQLALDKFPKRASSERTLLASYVRFPDDHQKAIQSLPRNMLFMYSHAYQSYIWNRVVSERAKRFGCSGPIVGDIVMVDPAPTSGKKQTRNNQGRREQGKRQVPKVLTEEDVGNYAMEDVVYPLPGKRTIYPENEIGGLYKQLLEEDGISQTDGHFEKFMRYDDPTVKLCNTDVDHLEGKPEPADFPDLVRLLRVYRQGEWQTCTELTVRLMLEGEIDIAYTKGDNAPIVATDTCKNTVNIIAKRSSNVDNIEVFAQEITEHVLKQYGHIHVAHVEIIKHKWTRIPVDGKPHPHSFFRDGDDIQTAKVKHERAGNKVTVISGLKNLLLLKTTGSAFHGFYKDEYTVLPEVWDRIFSTAVDSTWTFGPAPADVLRRIDYPAIHEGVRKITLETFATDASASVQATLYLMQERILAKYPEVEEVFYSLPNKHYVGMDLSKFNIDNTGKNMDVYLPLADPSGLITATTARKPSSKL</sequence>
<keyword evidence="8" id="KW-0576">Peroxisome</keyword>
<dbReference type="SUPFAM" id="SSF55120">
    <property type="entry name" value="Pseudouridine synthase"/>
    <property type="match status" value="1"/>
</dbReference>
<dbReference type="Pfam" id="PF01014">
    <property type="entry name" value="Uricase"/>
    <property type="match status" value="2"/>
</dbReference>
<evidence type="ECO:0000256" key="6">
    <source>
        <dbReference type="ARBA" id="ARBA00022631"/>
    </source>
</evidence>
<dbReference type="CDD" id="cd02576">
    <property type="entry name" value="PseudoU_synth_ScPUS7"/>
    <property type="match status" value="1"/>
</dbReference>
<feature type="domain" description="TRUD" evidence="12">
    <location>
        <begin position="317"/>
        <end position="547"/>
    </location>
</feature>
<evidence type="ECO:0000256" key="9">
    <source>
        <dbReference type="ARBA" id="ARBA00023235"/>
    </source>
</evidence>
<comment type="pathway">
    <text evidence="2">Purine metabolism; urate degradation; (S)-allantoin from urate: step 1/3.</text>
</comment>
<evidence type="ECO:0000313" key="14">
    <source>
        <dbReference type="Proteomes" id="UP000605846"/>
    </source>
</evidence>
<dbReference type="FunFam" id="3.10.270.10:FF:000001">
    <property type="entry name" value="Uricase"/>
    <property type="match status" value="1"/>
</dbReference>
<dbReference type="PROSITE" id="PS00366">
    <property type="entry name" value="URICASE"/>
    <property type="match status" value="1"/>
</dbReference>
<dbReference type="InterPro" id="IPR042214">
    <property type="entry name" value="TruD_catalytic"/>
</dbReference>
<dbReference type="AlphaFoldDB" id="A0A8H7BG99"/>
<evidence type="ECO:0000256" key="8">
    <source>
        <dbReference type="ARBA" id="ARBA00023140"/>
    </source>
</evidence>
<proteinExistence type="inferred from homology"/>
<dbReference type="PANTHER" id="PTHR13326">
    <property type="entry name" value="TRNA PSEUDOURIDINE SYNTHASE D"/>
    <property type="match status" value="1"/>
</dbReference>
<dbReference type="InterPro" id="IPR001656">
    <property type="entry name" value="PsdUridine_synth_TruD"/>
</dbReference>
<dbReference type="InterPro" id="IPR020103">
    <property type="entry name" value="PsdUridine_synth_cat_dom_sf"/>
</dbReference>
<comment type="subcellular location">
    <subcellularLocation>
        <location evidence="1">Peroxisome</location>
    </subcellularLocation>
</comment>
<dbReference type="GO" id="GO:0006144">
    <property type="term" value="P:purine nucleobase metabolic process"/>
    <property type="evidence" value="ECO:0007669"/>
    <property type="project" value="UniProtKB-KW"/>
</dbReference>
<evidence type="ECO:0000256" key="5">
    <source>
        <dbReference type="ARBA" id="ARBA00012598"/>
    </source>
</evidence>
<feature type="region of interest" description="Disordered" evidence="11">
    <location>
        <begin position="1"/>
        <end position="31"/>
    </location>
</feature>
<dbReference type="NCBIfam" id="TIGR03383">
    <property type="entry name" value="urate_oxi"/>
    <property type="match status" value="1"/>
</dbReference>
<dbReference type="GO" id="GO:0009982">
    <property type="term" value="F:pseudouridine synthase activity"/>
    <property type="evidence" value="ECO:0007669"/>
    <property type="project" value="InterPro"/>
</dbReference>
<dbReference type="GO" id="GO:0003723">
    <property type="term" value="F:RNA binding"/>
    <property type="evidence" value="ECO:0007669"/>
    <property type="project" value="InterPro"/>
</dbReference>
<evidence type="ECO:0000256" key="4">
    <source>
        <dbReference type="ARBA" id="ARBA00009760"/>
    </source>
</evidence>
<dbReference type="Pfam" id="PF01142">
    <property type="entry name" value="TruD"/>
    <property type="match status" value="1"/>
</dbReference>
<comment type="caution">
    <text evidence="13">The sequence shown here is derived from an EMBL/GenBank/DDBJ whole genome shotgun (WGS) entry which is preliminary data.</text>
</comment>
<keyword evidence="6" id="KW-0659">Purine metabolism</keyword>
<gene>
    <name evidence="13" type="ORF">EC973_005108</name>
</gene>
<evidence type="ECO:0000256" key="7">
    <source>
        <dbReference type="ARBA" id="ARBA00023002"/>
    </source>
</evidence>
<reference evidence="13" key="1">
    <citation type="submission" date="2020-01" db="EMBL/GenBank/DDBJ databases">
        <title>Genome Sequencing of Three Apophysomyces-Like Fungal Strains Confirms a Novel Fungal Genus in the Mucoromycota with divergent Burkholderia-like Endosymbiotic Bacteria.</title>
        <authorList>
            <person name="Stajich J.E."/>
            <person name="Macias A.M."/>
            <person name="Carter-House D."/>
            <person name="Lovett B."/>
            <person name="Kasson L.R."/>
            <person name="Berry K."/>
            <person name="Grigoriev I."/>
            <person name="Chang Y."/>
            <person name="Spatafora J."/>
            <person name="Kasson M.T."/>
        </authorList>
    </citation>
    <scope>NUCLEOTIDE SEQUENCE</scope>
    <source>
        <strain evidence="13">NRRL A-21654</strain>
    </source>
</reference>
<evidence type="ECO:0000256" key="1">
    <source>
        <dbReference type="ARBA" id="ARBA00004275"/>
    </source>
</evidence>
<evidence type="ECO:0000313" key="13">
    <source>
        <dbReference type="EMBL" id="KAF7721208.1"/>
    </source>
</evidence>
<dbReference type="GO" id="GO:0004846">
    <property type="term" value="F:urate oxidase activity"/>
    <property type="evidence" value="ECO:0007669"/>
    <property type="project" value="UniProtKB-EC"/>
</dbReference>
<dbReference type="UniPathway" id="UPA00394">
    <property type="reaction ID" value="UER00650"/>
</dbReference>
<dbReference type="GO" id="GO:0001522">
    <property type="term" value="P:pseudouridine synthesis"/>
    <property type="evidence" value="ECO:0007669"/>
    <property type="project" value="InterPro"/>
</dbReference>
<organism evidence="13 14">
    <name type="scientific">Apophysomyces ossiformis</name>
    <dbReference type="NCBI Taxonomy" id="679940"/>
    <lineage>
        <taxon>Eukaryota</taxon>
        <taxon>Fungi</taxon>
        <taxon>Fungi incertae sedis</taxon>
        <taxon>Mucoromycota</taxon>
        <taxon>Mucoromycotina</taxon>
        <taxon>Mucoromycetes</taxon>
        <taxon>Mucorales</taxon>
        <taxon>Mucorineae</taxon>
        <taxon>Mucoraceae</taxon>
        <taxon>Apophysomyces</taxon>
    </lineage>
</organism>
<dbReference type="OrthoDB" id="447290at2759"/>
<evidence type="ECO:0000256" key="11">
    <source>
        <dbReference type="SAM" id="MobiDB-lite"/>
    </source>
</evidence>
<comment type="similarity">
    <text evidence="3">Belongs to the pseudouridine synthase TruD family.</text>
</comment>
<dbReference type="InterPro" id="IPR019842">
    <property type="entry name" value="Uricase_CS"/>
</dbReference>
<dbReference type="Proteomes" id="UP000605846">
    <property type="component" value="Unassembled WGS sequence"/>
</dbReference>
<evidence type="ECO:0000256" key="3">
    <source>
        <dbReference type="ARBA" id="ARBA00007953"/>
    </source>
</evidence>
<feature type="region of interest" description="Disordered" evidence="11">
    <location>
        <begin position="454"/>
        <end position="477"/>
    </location>
</feature>
<dbReference type="Gene3D" id="3.10.270.10">
    <property type="entry name" value="Urate Oxidase"/>
    <property type="match status" value="1"/>
</dbReference>
<dbReference type="EMBL" id="JABAYA010000293">
    <property type="protein sequence ID" value="KAF7721208.1"/>
    <property type="molecule type" value="Genomic_DNA"/>
</dbReference>
<dbReference type="PANTHER" id="PTHR13326:SF21">
    <property type="entry name" value="PSEUDOURIDYLATE SYNTHASE PUS7L"/>
    <property type="match status" value="1"/>
</dbReference>
<feature type="compositionally biased region" description="Polar residues" evidence="11">
    <location>
        <begin position="1"/>
        <end position="10"/>
    </location>
</feature>
<evidence type="ECO:0000259" key="12">
    <source>
        <dbReference type="PROSITE" id="PS50984"/>
    </source>
</evidence>
<keyword evidence="14" id="KW-1185">Reference proteome</keyword>
<dbReference type="SUPFAM" id="SSF55620">
    <property type="entry name" value="Tetrahydrobiopterin biosynthesis enzymes-like"/>
    <property type="match status" value="2"/>
</dbReference>
<evidence type="ECO:0000256" key="2">
    <source>
        <dbReference type="ARBA" id="ARBA00004831"/>
    </source>
</evidence>
<name>A0A8H7BG99_9FUNG</name>
<dbReference type="GO" id="GO:0005634">
    <property type="term" value="C:nucleus"/>
    <property type="evidence" value="ECO:0007669"/>
    <property type="project" value="TreeGrafter"/>
</dbReference>
<comment type="similarity">
    <text evidence="4">Belongs to the uricase family.</text>
</comment>
<dbReference type="GO" id="GO:0005777">
    <property type="term" value="C:peroxisome"/>
    <property type="evidence" value="ECO:0007669"/>
    <property type="project" value="UniProtKB-SubCell"/>
</dbReference>
<dbReference type="NCBIfam" id="TIGR00094">
    <property type="entry name" value="tRNA_TruD_broad"/>
    <property type="match status" value="1"/>
</dbReference>
<dbReference type="InterPro" id="IPR002042">
    <property type="entry name" value="Uricase"/>
</dbReference>
<dbReference type="InterPro" id="IPR011760">
    <property type="entry name" value="PsdUridine_synth_TruD_insert"/>
</dbReference>
<keyword evidence="9" id="KW-0413">Isomerase</keyword>
<accession>A0A8H7BG99</accession>
<dbReference type="GO" id="GO:0019628">
    <property type="term" value="P:urate catabolic process"/>
    <property type="evidence" value="ECO:0007669"/>
    <property type="project" value="UniProtKB-UniPathway"/>
</dbReference>
<protein>
    <recommendedName>
        <fullName evidence="5">factor independent urate hydroxylase</fullName>
        <ecNumber evidence="5">1.7.3.3</ecNumber>
    </recommendedName>
    <alternativeName>
        <fullName evidence="10">Urate oxidase</fullName>
    </alternativeName>
</protein>
<dbReference type="PRINTS" id="PR00093">
    <property type="entry name" value="URICASE"/>
</dbReference>
<evidence type="ECO:0000256" key="10">
    <source>
        <dbReference type="ARBA" id="ARBA00031317"/>
    </source>
</evidence>
<keyword evidence="7" id="KW-0560">Oxidoreductase</keyword>
<dbReference type="EC" id="1.7.3.3" evidence="5"/>
<dbReference type="Gene3D" id="3.30.2350.20">
    <property type="entry name" value="TruD, catalytic domain"/>
    <property type="match status" value="2"/>
</dbReference>